<dbReference type="EMBL" id="CH408031">
    <property type="protein sequence ID" value="EAQ89992.1"/>
    <property type="molecule type" value="Genomic_DNA"/>
</dbReference>
<dbReference type="VEuPathDB" id="FungiDB:CHGG_06611"/>
<accession>Q2H404</accession>
<dbReference type="RefSeq" id="XP_001222706.1">
    <property type="nucleotide sequence ID" value="XM_001222705.1"/>
</dbReference>
<protein>
    <submittedName>
        <fullName evidence="1">Uncharacterized protein</fullName>
    </submittedName>
</protein>
<organism evidence="1 2">
    <name type="scientific">Chaetomium globosum (strain ATCC 6205 / CBS 148.51 / DSM 1962 / NBRC 6347 / NRRL 1970)</name>
    <name type="common">Soil fungus</name>
    <dbReference type="NCBI Taxonomy" id="306901"/>
    <lineage>
        <taxon>Eukaryota</taxon>
        <taxon>Fungi</taxon>
        <taxon>Dikarya</taxon>
        <taxon>Ascomycota</taxon>
        <taxon>Pezizomycotina</taxon>
        <taxon>Sordariomycetes</taxon>
        <taxon>Sordariomycetidae</taxon>
        <taxon>Sordariales</taxon>
        <taxon>Chaetomiaceae</taxon>
        <taxon>Chaetomium</taxon>
    </lineage>
</organism>
<gene>
    <name evidence="1" type="ORF">CHGG_06611</name>
</gene>
<dbReference type="HOGENOM" id="CLU_2483156_0_0_1"/>
<proteinExistence type="predicted"/>
<dbReference type="AlphaFoldDB" id="Q2H404"/>
<dbReference type="InParanoid" id="Q2H404"/>
<dbReference type="GeneID" id="4391122"/>
<evidence type="ECO:0000313" key="1">
    <source>
        <dbReference type="EMBL" id="EAQ89992.1"/>
    </source>
</evidence>
<evidence type="ECO:0000313" key="2">
    <source>
        <dbReference type="Proteomes" id="UP000001056"/>
    </source>
</evidence>
<reference evidence="2" key="1">
    <citation type="journal article" date="2015" name="Genome Announc.">
        <title>Draft genome sequence of the cellulolytic fungus Chaetomium globosum.</title>
        <authorList>
            <person name="Cuomo C.A."/>
            <person name="Untereiner W.A."/>
            <person name="Ma L.-J."/>
            <person name="Grabherr M."/>
            <person name="Birren B.W."/>
        </authorList>
    </citation>
    <scope>NUCLEOTIDE SEQUENCE [LARGE SCALE GENOMIC DNA]</scope>
    <source>
        <strain evidence="2">ATCC 6205 / CBS 148.51 / DSM 1962 / NBRC 6347 / NRRL 1970</strain>
    </source>
</reference>
<name>Q2H404_CHAGB</name>
<keyword evidence="2" id="KW-1185">Reference proteome</keyword>
<dbReference type="Proteomes" id="UP000001056">
    <property type="component" value="Unassembled WGS sequence"/>
</dbReference>
<sequence>MLRRREEVGTVGWFHGKNPANMVWYTEVPAPGRKCRGFHDSPIIGSAWTRIPASGQGVWLRGSAGLCTCPGAPVFRSGRSGGGAGVN</sequence>